<dbReference type="GO" id="GO:0006094">
    <property type="term" value="P:gluconeogenesis"/>
    <property type="evidence" value="ECO:0007669"/>
    <property type="project" value="UniProtKB-UniRule"/>
</dbReference>
<dbReference type="SUPFAM" id="SSF51351">
    <property type="entry name" value="Triosephosphate isomerase (TIM)"/>
    <property type="match status" value="1"/>
</dbReference>
<evidence type="ECO:0000256" key="4">
    <source>
        <dbReference type="ARBA" id="ARBA00023152"/>
    </source>
</evidence>
<evidence type="ECO:0000313" key="8">
    <source>
        <dbReference type="EMBL" id="RSN70085.1"/>
    </source>
</evidence>
<evidence type="ECO:0000256" key="6">
    <source>
        <dbReference type="ARBA" id="ARBA00044762"/>
    </source>
</evidence>
<organism evidence="8 9">
    <name type="scientific">Candidatus Korarchaeum cryptofilum</name>
    <dbReference type="NCBI Taxonomy" id="498846"/>
    <lineage>
        <taxon>Archaea</taxon>
        <taxon>Thermoproteota</taxon>
        <taxon>Candidatus Korarchaeia</taxon>
        <taxon>Candidatus Korarchaeales</taxon>
        <taxon>Candidatus Korarchaeaceae</taxon>
        <taxon>Candidatus Korarchaeum</taxon>
    </lineage>
</organism>
<keyword evidence="3 7" id="KW-0963">Cytoplasm</keyword>
<dbReference type="NCBIfam" id="NF003302">
    <property type="entry name" value="PRK04302.1"/>
    <property type="match status" value="1"/>
</dbReference>
<dbReference type="GO" id="GO:0005737">
    <property type="term" value="C:cytoplasm"/>
    <property type="evidence" value="ECO:0007669"/>
    <property type="project" value="UniProtKB-SubCell"/>
</dbReference>
<dbReference type="GO" id="GO:0004807">
    <property type="term" value="F:triose-phosphate isomerase activity"/>
    <property type="evidence" value="ECO:0007669"/>
    <property type="project" value="UniProtKB-UniRule"/>
</dbReference>
<keyword evidence="5 7" id="KW-0413">Isomerase</keyword>
<dbReference type="EMBL" id="RCOR01000014">
    <property type="protein sequence ID" value="RSN70085.1"/>
    <property type="molecule type" value="Genomic_DNA"/>
</dbReference>
<comment type="pathway">
    <text evidence="7">Carbohydrate degradation; glycolysis; D-glyceraldehyde 3-phosphate from glycerone phosphate: step 1/1.</text>
</comment>
<name>A0A429G8H2_9CREN</name>
<comment type="catalytic activity">
    <reaction evidence="7">
        <text>D-glyceraldehyde 3-phosphate = dihydroxyacetone phosphate</text>
        <dbReference type="Rhea" id="RHEA:18585"/>
        <dbReference type="ChEBI" id="CHEBI:57642"/>
        <dbReference type="ChEBI" id="CHEBI:59776"/>
        <dbReference type="EC" id="5.3.1.1"/>
    </reaction>
</comment>
<comment type="caution">
    <text evidence="8">The sequence shown here is derived from an EMBL/GenBank/DDBJ whole genome shotgun (WGS) entry which is preliminary data.</text>
</comment>
<feature type="binding site" evidence="7">
    <location>
        <begin position="202"/>
        <end position="203"/>
    </location>
    <ligand>
        <name>substrate</name>
    </ligand>
</feature>
<dbReference type="Proteomes" id="UP000278149">
    <property type="component" value="Unassembled WGS sequence"/>
</dbReference>
<feature type="binding site" evidence="7">
    <location>
        <position position="146"/>
    </location>
    <ligand>
        <name>substrate</name>
    </ligand>
</feature>
<dbReference type="PROSITE" id="PS00171">
    <property type="entry name" value="TIM_1"/>
    <property type="match status" value="1"/>
</dbReference>
<sequence length="228" mass="24044">MHIPRLLINFKAYMESSGDRAVEISKSAERIWRETGVLIGVSPNIVDLRHVSSSVEIPVFAQHVDPIPAGAYTGHVPPTLVKEAGARGSLLNHSEKQIPLRHIAESINMMRDLNLISIVCSPTPSESAAVAALSPDAIAVEPPELIGSGIPVSKAKPEVILSSLRSVKAINSAIPLLCGAGISSGDDVKAALELGSYGVLVASAVTKSPDPQRKIRELAEPIASFTRA</sequence>
<evidence type="ECO:0000256" key="7">
    <source>
        <dbReference type="HAMAP-Rule" id="MF_00147"/>
    </source>
</evidence>
<gene>
    <name evidence="7 8" type="primary">tpiA</name>
    <name evidence="8" type="ORF">D9Q81_01895</name>
</gene>
<feature type="binding site" evidence="7">
    <location>
        <begin position="9"/>
        <end position="11"/>
    </location>
    <ligand>
        <name>substrate</name>
    </ligand>
</feature>
<dbReference type="RefSeq" id="WP_125740854.1">
    <property type="nucleotide sequence ID" value="NZ_RCOR01000014.1"/>
</dbReference>
<dbReference type="InterPro" id="IPR022891">
    <property type="entry name" value="Triosephosphate_isomerase_arc"/>
</dbReference>
<dbReference type="InterPro" id="IPR000652">
    <property type="entry name" value="Triosephosphate_isomerase"/>
</dbReference>
<comment type="pathway">
    <text evidence="7">Carbohydrate biosynthesis; gluconeogenesis.</text>
</comment>
<evidence type="ECO:0000256" key="2">
    <source>
        <dbReference type="ARBA" id="ARBA00022432"/>
    </source>
</evidence>
<dbReference type="PROSITE" id="PS51440">
    <property type="entry name" value="TIM_2"/>
    <property type="match status" value="1"/>
</dbReference>
<comment type="subunit">
    <text evidence="6 7">Homotetramer; dimer of dimers.</text>
</comment>
<dbReference type="InterPro" id="IPR013785">
    <property type="entry name" value="Aldolase_TIM"/>
</dbReference>
<dbReference type="NCBIfam" id="TIGR00419">
    <property type="entry name" value="tim"/>
    <property type="match status" value="1"/>
</dbReference>
<evidence type="ECO:0000256" key="5">
    <source>
        <dbReference type="ARBA" id="ARBA00023235"/>
    </source>
</evidence>
<dbReference type="Gene3D" id="3.20.20.70">
    <property type="entry name" value="Aldolase class I"/>
    <property type="match status" value="1"/>
</dbReference>
<protein>
    <recommendedName>
        <fullName evidence="1 7">Triosephosphate isomerase</fullName>
        <shortName evidence="7">TIM</shortName>
        <shortName evidence="7">TPI</shortName>
        <ecNumber evidence="7">5.3.1.1</ecNumber>
    </recommendedName>
    <alternativeName>
        <fullName evidence="7">Triose-phosphate isomerase</fullName>
    </alternativeName>
</protein>
<dbReference type="FunFam" id="3.20.20.70:FF:000223">
    <property type="entry name" value="Triosephosphate isomerase"/>
    <property type="match status" value="1"/>
</dbReference>
<dbReference type="CDD" id="cd00311">
    <property type="entry name" value="TIM"/>
    <property type="match status" value="1"/>
</dbReference>
<dbReference type="EC" id="5.3.1.1" evidence="7"/>
<evidence type="ECO:0000256" key="1">
    <source>
        <dbReference type="ARBA" id="ARBA00019397"/>
    </source>
</evidence>
<reference evidence="8 9" key="1">
    <citation type="submission" date="2018-10" db="EMBL/GenBank/DDBJ databases">
        <title>Co-occurring genomic capacity for anaerobic methane metabolism and dissimilatory sulfite reduction discovered in the Korarchaeota.</title>
        <authorList>
            <person name="Mckay L.J."/>
            <person name="Dlakic M."/>
            <person name="Fields M.W."/>
            <person name="Delmont T.O."/>
            <person name="Eren A.M."/>
            <person name="Jay Z.J."/>
            <person name="Klingelsmith K.B."/>
            <person name="Rusch D.B."/>
            <person name="Inskeep W.P."/>
        </authorList>
    </citation>
    <scope>NUCLEOTIDE SEQUENCE [LARGE SCALE GENOMIC DNA]</scope>
    <source>
        <strain evidence="8 9">WS</strain>
    </source>
</reference>
<accession>A0A429G8H2</accession>
<feature type="active site" description="Electrophile" evidence="7">
    <location>
        <position position="93"/>
    </location>
</feature>
<keyword evidence="2 7" id="KW-0312">Gluconeogenesis</keyword>
<dbReference type="HAMAP" id="MF_00147_A">
    <property type="entry name" value="TIM_A"/>
    <property type="match status" value="1"/>
</dbReference>
<dbReference type="GO" id="GO:0006096">
    <property type="term" value="P:glycolytic process"/>
    <property type="evidence" value="ECO:0007669"/>
    <property type="project" value="UniProtKB-UniRule"/>
</dbReference>
<evidence type="ECO:0000256" key="3">
    <source>
        <dbReference type="ARBA" id="ARBA00022490"/>
    </source>
</evidence>
<dbReference type="InterPro" id="IPR035990">
    <property type="entry name" value="TIM_sf"/>
</dbReference>
<dbReference type="UniPathway" id="UPA00109">
    <property type="reaction ID" value="UER00189"/>
</dbReference>
<dbReference type="Pfam" id="PF00121">
    <property type="entry name" value="TIM"/>
    <property type="match status" value="1"/>
</dbReference>
<feature type="binding site" evidence="7">
    <location>
        <position position="181"/>
    </location>
    <ligand>
        <name>substrate</name>
    </ligand>
</feature>
<feature type="active site" description="Proton acceptor" evidence="7">
    <location>
        <position position="141"/>
    </location>
</feature>
<dbReference type="InterPro" id="IPR020861">
    <property type="entry name" value="Triosephosphate_isomerase_AS"/>
</dbReference>
<proteinExistence type="inferred from homology"/>
<dbReference type="AlphaFoldDB" id="A0A429G8H2"/>
<comment type="subcellular location">
    <subcellularLocation>
        <location evidence="7">Cytoplasm</location>
    </subcellularLocation>
</comment>
<evidence type="ECO:0000313" key="9">
    <source>
        <dbReference type="Proteomes" id="UP000278149"/>
    </source>
</evidence>
<comment type="function">
    <text evidence="7">Involved in the gluconeogenesis. Catalyzes stereospecifically the conversion of dihydroxyacetone phosphate (DHAP) to D-glyceraldehyde-3-phosphate (G3P).</text>
</comment>
<dbReference type="UniPathway" id="UPA00138"/>
<comment type="similarity">
    <text evidence="7">Belongs to the triosephosphate isomerase family.</text>
</comment>
<keyword evidence="4 7" id="KW-0324">Glycolysis</keyword>